<protein>
    <submittedName>
        <fullName evidence="6">Homeobox protein Hox-A13a-like</fullName>
    </submittedName>
</protein>
<dbReference type="InterPro" id="IPR051003">
    <property type="entry name" value="AP_axis_regulatory_Homeobox"/>
</dbReference>
<keyword evidence="6" id="KW-0371">Homeobox</keyword>
<evidence type="ECO:0000256" key="3">
    <source>
        <dbReference type="ARBA" id="ARBA00022473"/>
    </source>
</evidence>
<dbReference type="Proteomes" id="UP000727407">
    <property type="component" value="Unassembled WGS sequence"/>
</dbReference>
<evidence type="ECO:0000313" key="6">
    <source>
        <dbReference type="EMBL" id="KAF5908095.1"/>
    </source>
</evidence>
<dbReference type="OrthoDB" id="6159439at2759"/>
<dbReference type="PANTHER" id="PTHR45804">
    <property type="entry name" value="SEGMENTATION PROTEIN FUSHI TARAZU-LIKE PROTEIN"/>
    <property type="match status" value="1"/>
</dbReference>
<dbReference type="GO" id="GO:0005634">
    <property type="term" value="C:nucleus"/>
    <property type="evidence" value="ECO:0007669"/>
    <property type="project" value="UniProtKB-SubCell"/>
</dbReference>
<gene>
    <name evidence="6" type="primary">hoxa13a</name>
    <name evidence="6" type="ORF">DAT39_002225</name>
</gene>
<keyword evidence="5" id="KW-0804">Transcription</keyword>
<keyword evidence="3" id="KW-0217">Developmental protein</keyword>
<sequence length="95" mass="10338">MDMSTTSTENYVASRAKEFALYPNYGSSPYQPVAGFLDVPVVQGATGPSEHRNESPLLPVESYQPWAISASSWNAQVCCNKEQPHTGSVWKASIS</sequence>
<proteinExistence type="inferred from homology"/>
<evidence type="ECO:0000313" key="7">
    <source>
        <dbReference type="Proteomes" id="UP000727407"/>
    </source>
</evidence>
<evidence type="ECO:0000256" key="4">
    <source>
        <dbReference type="ARBA" id="ARBA00023015"/>
    </source>
</evidence>
<keyword evidence="6" id="KW-0238">DNA-binding</keyword>
<comment type="subcellular location">
    <subcellularLocation>
        <location evidence="1">Nucleus</location>
    </subcellularLocation>
</comment>
<accession>A0A8J4U7B9</accession>
<keyword evidence="7" id="KW-1185">Reference proteome</keyword>
<organism evidence="6 7">
    <name type="scientific">Clarias magur</name>
    <name type="common">Asian catfish</name>
    <name type="synonym">Macropteronotus magur</name>
    <dbReference type="NCBI Taxonomy" id="1594786"/>
    <lineage>
        <taxon>Eukaryota</taxon>
        <taxon>Metazoa</taxon>
        <taxon>Chordata</taxon>
        <taxon>Craniata</taxon>
        <taxon>Vertebrata</taxon>
        <taxon>Euteleostomi</taxon>
        <taxon>Actinopterygii</taxon>
        <taxon>Neopterygii</taxon>
        <taxon>Teleostei</taxon>
        <taxon>Ostariophysi</taxon>
        <taxon>Siluriformes</taxon>
        <taxon>Clariidae</taxon>
        <taxon>Clarias</taxon>
    </lineage>
</organism>
<feature type="non-terminal residue" evidence="6">
    <location>
        <position position="95"/>
    </location>
</feature>
<evidence type="ECO:0000256" key="5">
    <source>
        <dbReference type="ARBA" id="ARBA00023163"/>
    </source>
</evidence>
<keyword evidence="4" id="KW-0805">Transcription regulation</keyword>
<dbReference type="EMBL" id="QNUK01000016">
    <property type="protein sequence ID" value="KAF5908095.1"/>
    <property type="molecule type" value="Genomic_DNA"/>
</dbReference>
<reference evidence="6" key="1">
    <citation type="submission" date="2020-07" db="EMBL/GenBank/DDBJ databases">
        <title>Clarias magur genome sequencing, assembly and annotation.</title>
        <authorList>
            <person name="Kushwaha B."/>
            <person name="Kumar R."/>
            <person name="Das P."/>
            <person name="Joshi C.G."/>
            <person name="Kumar D."/>
            <person name="Nagpure N.S."/>
            <person name="Pandey M."/>
            <person name="Agarwal S."/>
            <person name="Srivastava S."/>
            <person name="Singh M."/>
            <person name="Sahoo L."/>
            <person name="Jayasankar P."/>
            <person name="Meher P.K."/>
            <person name="Koringa P.G."/>
            <person name="Iquebal M.A."/>
            <person name="Das S.P."/>
            <person name="Bit A."/>
            <person name="Patnaik S."/>
            <person name="Patel N."/>
            <person name="Shah T.M."/>
            <person name="Hinsu A."/>
            <person name="Jena J.K."/>
        </authorList>
    </citation>
    <scope>NUCLEOTIDE SEQUENCE</scope>
    <source>
        <strain evidence="6">CIFAMagur01</strain>
        <tissue evidence="6">Testis</tissue>
    </source>
</reference>
<dbReference type="GO" id="GO:0003677">
    <property type="term" value="F:DNA binding"/>
    <property type="evidence" value="ECO:0007669"/>
    <property type="project" value="UniProtKB-KW"/>
</dbReference>
<comment type="similarity">
    <text evidence="2">Belongs to the Abd-B homeobox family.</text>
</comment>
<comment type="caution">
    <text evidence="6">The sequence shown here is derived from an EMBL/GenBank/DDBJ whole genome shotgun (WGS) entry which is preliminary data.</text>
</comment>
<dbReference type="AlphaFoldDB" id="A0A8J4U7B9"/>
<dbReference type="PANTHER" id="PTHR45804:SF9">
    <property type="entry name" value="HOMEOBOX PROTEIN HOX-A13A-RELATED"/>
    <property type="match status" value="1"/>
</dbReference>
<evidence type="ECO:0000256" key="2">
    <source>
        <dbReference type="ARBA" id="ARBA00006317"/>
    </source>
</evidence>
<name>A0A8J4U7B9_CLAMG</name>
<evidence type="ECO:0000256" key="1">
    <source>
        <dbReference type="ARBA" id="ARBA00004123"/>
    </source>
</evidence>